<protein>
    <submittedName>
        <fullName evidence="2">Uncharacterized protein</fullName>
    </submittedName>
</protein>
<accession>A0A8T0P716</accession>
<evidence type="ECO:0000313" key="2">
    <source>
        <dbReference type="EMBL" id="KAG2557967.1"/>
    </source>
</evidence>
<keyword evidence="3" id="KW-1185">Reference proteome</keyword>
<dbReference type="AlphaFoldDB" id="A0A8T0P716"/>
<evidence type="ECO:0000256" key="1">
    <source>
        <dbReference type="SAM" id="MobiDB-lite"/>
    </source>
</evidence>
<organism evidence="2 3">
    <name type="scientific">Panicum virgatum</name>
    <name type="common">Blackwell switchgrass</name>
    <dbReference type="NCBI Taxonomy" id="38727"/>
    <lineage>
        <taxon>Eukaryota</taxon>
        <taxon>Viridiplantae</taxon>
        <taxon>Streptophyta</taxon>
        <taxon>Embryophyta</taxon>
        <taxon>Tracheophyta</taxon>
        <taxon>Spermatophyta</taxon>
        <taxon>Magnoliopsida</taxon>
        <taxon>Liliopsida</taxon>
        <taxon>Poales</taxon>
        <taxon>Poaceae</taxon>
        <taxon>PACMAD clade</taxon>
        <taxon>Panicoideae</taxon>
        <taxon>Panicodae</taxon>
        <taxon>Paniceae</taxon>
        <taxon>Panicinae</taxon>
        <taxon>Panicum</taxon>
        <taxon>Panicum sect. Hiantes</taxon>
    </lineage>
</organism>
<dbReference type="EMBL" id="CM029052">
    <property type="protein sequence ID" value="KAG2557967.1"/>
    <property type="molecule type" value="Genomic_DNA"/>
</dbReference>
<comment type="caution">
    <text evidence="2">The sequence shown here is derived from an EMBL/GenBank/DDBJ whole genome shotgun (WGS) entry which is preliminary data.</text>
</comment>
<proteinExistence type="predicted"/>
<evidence type="ECO:0000313" key="3">
    <source>
        <dbReference type="Proteomes" id="UP000823388"/>
    </source>
</evidence>
<reference evidence="2" key="1">
    <citation type="submission" date="2020-05" db="EMBL/GenBank/DDBJ databases">
        <title>WGS assembly of Panicum virgatum.</title>
        <authorList>
            <person name="Lovell J.T."/>
            <person name="Jenkins J."/>
            <person name="Shu S."/>
            <person name="Juenger T.E."/>
            <person name="Schmutz J."/>
        </authorList>
    </citation>
    <scope>NUCLEOTIDE SEQUENCE</scope>
    <source>
        <strain evidence="2">AP13</strain>
    </source>
</reference>
<sequence>MSEPLHHPKDIAAATSELDCGRWVTELDLPNLPCINRPEQTPGSRSCFGAAARRRNPPPRNLRPPPREMTLPRFCVFGISDGPLNMV</sequence>
<gene>
    <name evidence="2" type="ORF">PVAP13_8NG104302</name>
</gene>
<dbReference type="Proteomes" id="UP000823388">
    <property type="component" value="Chromosome 8N"/>
</dbReference>
<name>A0A8T0P716_PANVG</name>
<feature type="region of interest" description="Disordered" evidence="1">
    <location>
        <begin position="40"/>
        <end position="67"/>
    </location>
</feature>